<dbReference type="Proteomes" id="UP000076722">
    <property type="component" value="Unassembled WGS sequence"/>
</dbReference>
<proteinExistence type="predicted"/>
<dbReference type="EMBL" id="KV419438">
    <property type="protein sequence ID" value="KZS88236.1"/>
    <property type="molecule type" value="Genomic_DNA"/>
</dbReference>
<sequence>MNTTTELSGTAAQGHVEEPERPLSPSTVAPSPTTPKAFEFGSISAEEAPLKPGTIRHFLHTIPLPPPKLREETSASGPSPPRVYSAANLTPAGWRPLQMMSSITKDELRFEVDRFLQEDVPLDLPAGRGSTKRDVKDLLSAYLVSPSEEFVDATNEDVQTDKIRQAFTTNQVFLRDVFPNSCQHEFRVWIPEVSEFPGEMKDPLGPHLFYLQAHWTGDEAFDDPLTLMVVFSHHHLSSESLIESTADPKIGETFYGARYKDEKKEGANRLDQPCSYTDLMWTKVIDKCVALGCSRFIVTNYYHWTYGSFTPDFRECIVSEAIPYDNIAPRIQEVNLFWMSRRFGIPQNYDTADSSTYVSNILTLEEALEAKIARKRKAEADDGDATTVRGSKRKKIRGTILGRFENGYLLPSDFVSVSEEGEDLSDTLSQVSLEEKYEVEGTTDDRWVGGWGPEGLGAVEDEDEAAAYLEFLERYN</sequence>
<keyword evidence="3" id="KW-1185">Reference proteome</keyword>
<protein>
    <submittedName>
        <fullName evidence="2">Uncharacterized protein</fullName>
    </submittedName>
</protein>
<name>A0A164P0N1_9AGAM</name>
<feature type="compositionally biased region" description="Polar residues" evidence="1">
    <location>
        <begin position="1"/>
        <end position="11"/>
    </location>
</feature>
<dbReference type="AlphaFoldDB" id="A0A164P0N1"/>
<feature type="region of interest" description="Disordered" evidence="1">
    <location>
        <begin position="1"/>
        <end position="37"/>
    </location>
</feature>
<evidence type="ECO:0000313" key="2">
    <source>
        <dbReference type="EMBL" id="KZS88236.1"/>
    </source>
</evidence>
<dbReference type="OrthoDB" id="2579508at2759"/>
<accession>A0A164P0N1</accession>
<reference evidence="2 3" key="1">
    <citation type="journal article" date="2016" name="Mol. Biol. Evol.">
        <title>Comparative Genomics of Early-Diverging Mushroom-Forming Fungi Provides Insights into the Origins of Lignocellulose Decay Capabilities.</title>
        <authorList>
            <person name="Nagy L.G."/>
            <person name="Riley R."/>
            <person name="Tritt A."/>
            <person name="Adam C."/>
            <person name="Daum C."/>
            <person name="Floudas D."/>
            <person name="Sun H."/>
            <person name="Yadav J.S."/>
            <person name="Pangilinan J."/>
            <person name="Larsson K.H."/>
            <person name="Matsuura K."/>
            <person name="Barry K."/>
            <person name="Labutti K."/>
            <person name="Kuo R."/>
            <person name="Ohm R.A."/>
            <person name="Bhattacharya S.S."/>
            <person name="Shirouzu T."/>
            <person name="Yoshinaga Y."/>
            <person name="Martin F.M."/>
            <person name="Grigoriev I.V."/>
            <person name="Hibbett D.S."/>
        </authorList>
    </citation>
    <scope>NUCLEOTIDE SEQUENCE [LARGE SCALE GENOMIC DNA]</scope>
    <source>
        <strain evidence="2 3">HHB9708</strain>
    </source>
</reference>
<feature type="compositionally biased region" description="Low complexity" evidence="1">
    <location>
        <begin position="23"/>
        <end position="35"/>
    </location>
</feature>
<organism evidence="2 3">
    <name type="scientific">Sistotremastrum niveocremeum HHB9708</name>
    <dbReference type="NCBI Taxonomy" id="1314777"/>
    <lineage>
        <taxon>Eukaryota</taxon>
        <taxon>Fungi</taxon>
        <taxon>Dikarya</taxon>
        <taxon>Basidiomycota</taxon>
        <taxon>Agaricomycotina</taxon>
        <taxon>Agaricomycetes</taxon>
        <taxon>Sistotremastrales</taxon>
        <taxon>Sistotremastraceae</taxon>
        <taxon>Sertulicium</taxon>
        <taxon>Sertulicium niveocremeum</taxon>
    </lineage>
</organism>
<gene>
    <name evidence="2" type="ORF">SISNIDRAFT_459932</name>
</gene>
<evidence type="ECO:0000313" key="3">
    <source>
        <dbReference type="Proteomes" id="UP000076722"/>
    </source>
</evidence>
<evidence type="ECO:0000256" key="1">
    <source>
        <dbReference type="SAM" id="MobiDB-lite"/>
    </source>
</evidence>